<protein>
    <submittedName>
        <fullName evidence="2">Uncharacterized protein</fullName>
    </submittedName>
</protein>
<accession>A0AAW1VGA9</accession>
<dbReference type="SUPFAM" id="SSF47565">
    <property type="entry name" value="Insect pheromone/odorant-binding proteins"/>
    <property type="match status" value="1"/>
</dbReference>
<gene>
    <name evidence="2" type="ORF">WA026_019823</name>
</gene>
<dbReference type="AlphaFoldDB" id="A0AAW1VGA9"/>
<dbReference type="InterPro" id="IPR036728">
    <property type="entry name" value="PBP_GOBP_sf"/>
</dbReference>
<dbReference type="CDD" id="cd23992">
    <property type="entry name" value="PBP_GOBP"/>
    <property type="match status" value="1"/>
</dbReference>
<name>A0AAW1VGA9_9CUCU</name>
<sequence length="135" mass="15485">MVLDKGLILSILIASVFADFEPSGELLEKGLQIGLKCGTKYNFEQKDYNLDIYKKTVPKDLSEKHLCFLKCFWFTDGAIDEKGFLVSERLDEILSMLKFDNEDKKRITACLKKIKSINECADFIPIVECFTQKES</sequence>
<dbReference type="Proteomes" id="UP001431783">
    <property type="component" value="Unassembled WGS sequence"/>
</dbReference>
<dbReference type="InterPro" id="IPR006170">
    <property type="entry name" value="PBP/GOBP"/>
</dbReference>
<dbReference type="GO" id="GO:0005549">
    <property type="term" value="F:odorant binding"/>
    <property type="evidence" value="ECO:0007669"/>
    <property type="project" value="InterPro"/>
</dbReference>
<dbReference type="EMBL" id="JARQZJ010000134">
    <property type="protein sequence ID" value="KAK9892371.1"/>
    <property type="molecule type" value="Genomic_DNA"/>
</dbReference>
<evidence type="ECO:0000313" key="2">
    <source>
        <dbReference type="EMBL" id="KAK9892371.1"/>
    </source>
</evidence>
<dbReference type="Gene3D" id="1.10.238.20">
    <property type="entry name" value="Pheromone/general odorant binding protein domain"/>
    <property type="match status" value="1"/>
</dbReference>
<feature type="signal peptide" evidence="1">
    <location>
        <begin position="1"/>
        <end position="18"/>
    </location>
</feature>
<keyword evidence="1" id="KW-0732">Signal</keyword>
<evidence type="ECO:0000256" key="1">
    <source>
        <dbReference type="SAM" id="SignalP"/>
    </source>
</evidence>
<proteinExistence type="predicted"/>
<feature type="chain" id="PRO_5043609760" evidence="1">
    <location>
        <begin position="19"/>
        <end position="135"/>
    </location>
</feature>
<reference evidence="2 3" key="1">
    <citation type="submission" date="2023-03" db="EMBL/GenBank/DDBJ databases">
        <title>Genome insight into feeding habits of ladybird beetles.</title>
        <authorList>
            <person name="Li H.-S."/>
            <person name="Huang Y.-H."/>
            <person name="Pang H."/>
        </authorList>
    </citation>
    <scope>NUCLEOTIDE SEQUENCE [LARGE SCALE GENOMIC DNA]</scope>
    <source>
        <strain evidence="2">SYSU_2023b</strain>
        <tissue evidence="2">Whole body</tissue>
    </source>
</reference>
<evidence type="ECO:0000313" key="3">
    <source>
        <dbReference type="Proteomes" id="UP001431783"/>
    </source>
</evidence>
<dbReference type="Pfam" id="PF01395">
    <property type="entry name" value="PBP_GOBP"/>
    <property type="match status" value="1"/>
</dbReference>
<organism evidence="2 3">
    <name type="scientific">Henosepilachna vigintioctopunctata</name>
    <dbReference type="NCBI Taxonomy" id="420089"/>
    <lineage>
        <taxon>Eukaryota</taxon>
        <taxon>Metazoa</taxon>
        <taxon>Ecdysozoa</taxon>
        <taxon>Arthropoda</taxon>
        <taxon>Hexapoda</taxon>
        <taxon>Insecta</taxon>
        <taxon>Pterygota</taxon>
        <taxon>Neoptera</taxon>
        <taxon>Endopterygota</taxon>
        <taxon>Coleoptera</taxon>
        <taxon>Polyphaga</taxon>
        <taxon>Cucujiformia</taxon>
        <taxon>Coccinelloidea</taxon>
        <taxon>Coccinellidae</taxon>
        <taxon>Epilachninae</taxon>
        <taxon>Epilachnini</taxon>
        <taxon>Henosepilachna</taxon>
    </lineage>
</organism>
<keyword evidence="3" id="KW-1185">Reference proteome</keyword>
<comment type="caution">
    <text evidence="2">The sequence shown here is derived from an EMBL/GenBank/DDBJ whole genome shotgun (WGS) entry which is preliminary data.</text>
</comment>